<accession>A0AAV8YR76</accession>
<comment type="caution">
    <text evidence="2">The sequence shown here is derived from an EMBL/GenBank/DDBJ whole genome shotgun (WGS) entry which is preliminary data.</text>
</comment>
<feature type="compositionally biased region" description="Low complexity" evidence="1">
    <location>
        <begin position="71"/>
        <end position="82"/>
    </location>
</feature>
<evidence type="ECO:0000313" key="2">
    <source>
        <dbReference type="EMBL" id="KAJ8954238.1"/>
    </source>
</evidence>
<evidence type="ECO:0000313" key="3">
    <source>
        <dbReference type="Proteomes" id="UP001162162"/>
    </source>
</evidence>
<feature type="compositionally biased region" description="Polar residues" evidence="1">
    <location>
        <begin position="51"/>
        <end position="60"/>
    </location>
</feature>
<protein>
    <submittedName>
        <fullName evidence="2">Uncharacterized protein</fullName>
    </submittedName>
</protein>
<keyword evidence="3" id="KW-1185">Reference proteome</keyword>
<dbReference type="Proteomes" id="UP001162162">
    <property type="component" value="Unassembled WGS sequence"/>
</dbReference>
<dbReference type="EMBL" id="JAPWTK010000050">
    <property type="protein sequence ID" value="KAJ8954238.1"/>
    <property type="molecule type" value="Genomic_DNA"/>
</dbReference>
<evidence type="ECO:0000256" key="1">
    <source>
        <dbReference type="SAM" id="MobiDB-lite"/>
    </source>
</evidence>
<feature type="region of interest" description="Disordered" evidence="1">
    <location>
        <begin position="35"/>
        <end position="92"/>
    </location>
</feature>
<gene>
    <name evidence="2" type="ORF">NQ318_005834</name>
</gene>
<name>A0AAV8YR76_9CUCU</name>
<sequence length="143" mass="15705">MCNLQVCKLSNETSNVAPDLATLRRRDLEGRINSKRYERNLVGPEIRPSNYHPQPQQCTTEEGRARDNGDASASACASESSAVGCSRPPESSVLSIPRWRTGIPASLANGGRLETEKRLCSNSKPWRGTHDNRLVLSTSRIAD</sequence>
<dbReference type="AlphaFoldDB" id="A0AAV8YR76"/>
<organism evidence="2 3">
    <name type="scientific">Aromia moschata</name>
    <dbReference type="NCBI Taxonomy" id="1265417"/>
    <lineage>
        <taxon>Eukaryota</taxon>
        <taxon>Metazoa</taxon>
        <taxon>Ecdysozoa</taxon>
        <taxon>Arthropoda</taxon>
        <taxon>Hexapoda</taxon>
        <taxon>Insecta</taxon>
        <taxon>Pterygota</taxon>
        <taxon>Neoptera</taxon>
        <taxon>Endopterygota</taxon>
        <taxon>Coleoptera</taxon>
        <taxon>Polyphaga</taxon>
        <taxon>Cucujiformia</taxon>
        <taxon>Chrysomeloidea</taxon>
        <taxon>Cerambycidae</taxon>
        <taxon>Cerambycinae</taxon>
        <taxon>Callichromatini</taxon>
        <taxon>Aromia</taxon>
    </lineage>
</organism>
<reference evidence="2" key="1">
    <citation type="journal article" date="2023" name="Insect Mol. Biol.">
        <title>Genome sequencing provides insights into the evolution of gene families encoding plant cell wall-degrading enzymes in longhorned beetles.</title>
        <authorList>
            <person name="Shin N.R."/>
            <person name="Okamura Y."/>
            <person name="Kirsch R."/>
            <person name="Pauchet Y."/>
        </authorList>
    </citation>
    <scope>NUCLEOTIDE SEQUENCE</scope>
    <source>
        <strain evidence="2">AMC_N1</strain>
    </source>
</reference>
<proteinExistence type="predicted"/>